<evidence type="ECO:0000313" key="3">
    <source>
        <dbReference type="Proteomes" id="UP000628854"/>
    </source>
</evidence>
<dbReference type="SUPFAM" id="SSF53474">
    <property type="entry name" value="alpha/beta-Hydrolases"/>
    <property type="match status" value="1"/>
</dbReference>
<evidence type="ECO:0000259" key="1">
    <source>
        <dbReference type="Pfam" id="PF12697"/>
    </source>
</evidence>
<dbReference type="InterPro" id="IPR029058">
    <property type="entry name" value="AB_hydrolase_fold"/>
</dbReference>
<dbReference type="Proteomes" id="UP000628854">
    <property type="component" value="Unassembled WGS sequence"/>
</dbReference>
<dbReference type="Pfam" id="PF12697">
    <property type="entry name" value="Abhydrolase_6"/>
    <property type="match status" value="1"/>
</dbReference>
<dbReference type="PANTHER" id="PTHR43798">
    <property type="entry name" value="MONOACYLGLYCEROL LIPASE"/>
    <property type="match status" value="1"/>
</dbReference>
<accession>A0ABQ1J450</accession>
<proteinExistence type="predicted"/>
<dbReference type="InterPro" id="IPR000073">
    <property type="entry name" value="AB_hydrolase_1"/>
</dbReference>
<dbReference type="Gene3D" id="3.40.50.1820">
    <property type="entry name" value="alpha/beta hydrolase"/>
    <property type="match status" value="1"/>
</dbReference>
<dbReference type="PANTHER" id="PTHR43798:SF33">
    <property type="entry name" value="HYDROLASE, PUTATIVE (AFU_ORTHOLOGUE AFUA_2G14860)-RELATED"/>
    <property type="match status" value="1"/>
</dbReference>
<name>A0ABQ1J450_9PROT</name>
<reference evidence="3" key="1">
    <citation type="journal article" date="2019" name="Int. J. Syst. Evol. Microbiol.">
        <title>The Global Catalogue of Microorganisms (GCM) 10K type strain sequencing project: providing services to taxonomists for standard genome sequencing and annotation.</title>
        <authorList>
            <consortium name="The Broad Institute Genomics Platform"/>
            <consortium name="The Broad Institute Genome Sequencing Center for Infectious Disease"/>
            <person name="Wu L."/>
            <person name="Ma J."/>
        </authorList>
    </citation>
    <scope>NUCLEOTIDE SEQUENCE [LARGE SCALE GENOMIC DNA]</scope>
    <source>
        <strain evidence="3">CGMCC 1.15928</strain>
    </source>
</reference>
<comment type="caution">
    <text evidence="2">The sequence shown here is derived from an EMBL/GenBank/DDBJ whole genome shotgun (WGS) entry which is preliminary data.</text>
</comment>
<organism evidence="2 3">
    <name type="scientific">Henriciella pelagia</name>
    <dbReference type="NCBI Taxonomy" id="1977912"/>
    <lineage>
        <taxon>Bacteria</taxon>
        <taxon>Pseudomonadati</taxon>
        <taxon>Pseudomonadota</taxon>
        <taxon>Alphaproteobacteria</taxon>
        <taxon>Hyphomonadales</taxon>
        <taxon>Hyphomonadaceae</taxon>
        <taxon>Henriciella</taxon>
    </lineage>
</organism>
<evidence type="ECO:0000313" key="2">
    <source>
        <dbReference type="EMBL" id="GGB59641.1"/>
    </source>
</evidence>
<sequence length="259" mass="28437">MTDDITVRARKLLNEMRPFAPSAAPGQNLLPPETRRDIDGDFASTPVWRAGNGPDTTLFVHGWDDSHRVWRSFAMRYLQTGRPVLLMDLPGHGASKAEHCLWPYAGAAVRSVCDAEGPIETIIAHSFGCEAAVRAVETDAEVQNLVLIAPPLRTPDRGWARRMRSEGIEEAVIHKAQDLFRAHSGADIEGQNFRGTLEAFNGRIILVGSETDEDCPLPPIRDLASALPNTQLIEDDDLGHRDLALDLGILSRISHLLAT</sequence>
<protein>
    <recommendedName>
        <fullName evidence="1">AB hydrolase-1 domain-containing protein</fullName>
    </recommendedName>
</protein>
<gene>
    <name evidence="2" type="ORF">GCM10011503_05140</name>
</gene>
<dbReference type="EMBL" id="BMKF01000001">
    <property type="protein sequence ID" value="GGB59641.1"/>
    <property type="molecule type" value="Genomic_DNA"/>
</dbReference>
<dbReference type="RefSeq" id="WP_084393737.1">
    <property type="nucleotide sequence ID" value="NZ_BMKF01000001.1"/>
</dbReference>
<feature type="domain" description="AB hydrolase-1" evidence="1">
    <location>
        <begin position="58"/>
        <end position="181"/>
    </location>
</feature>
<dbReference type="InterPro" id="IPR050266">
    <property type="entry name" value="AB_hydrolase_sf"/>
</dbReference>
<keyword evidence="3" id="KW-1185">Reference proteome</keyword>